<evidence type="ECO:0000313" key="8">
    <source>
        <dbReference type="EMBL" id="EKG14021.1"/>
    </source>
</evidence>
<organism evidence="8 9">
    <name type="scientific">Macrophomina phaseolina (strain MS6)</name>
    <name type="common">Charcoal rot fungus</name>
    <dbReference type="NCBI Taxonomy" id="1126212"/>
    <lineage>
        <taxon>Eukaryota</taxon>
        <taxon>Fungi</taxon>
        <taxon>Dikarya</taxon>
        <taxon>Ascomycota</taxon>
        <taxon>Pezizomycotina</taxon>
        <taxon>Dothideomycetes</taxon>
        <taxon>Dothideomycetes incertae sedis</taxon>
        <taxon>Botryosphaeriales</taxon>
        <taxon>Botryosphaeriaceae</taxon>
        <taxon>Macrophomina</taxon>
    </lineage>
</organism>
<dbReference type="Pfam" id="PF01593">
    <property type="entry name" value="Amino_oxidase"/>
    <property type="match status" value="1"/>
</dbReference>
<comment type="catalytic activity">
    <reaction evidence="4">
        <text>a secondary aliphatic amine + O2 + H2O = a primary amine + an aldehyde + H2O2</text>
        <dbReference type="Rhea" id="RHEA:26414"/>
        <dbReference type="ChEBI" id="CHEBI:15377"/>
        <dbReference type="ChEBI" id="CHEBI:15379"/>
        <dbReference type="ChEBI" id="CHEBI:16240"/>
        <dbReference type="ChEBI" id="CHEBI:17478"/>
        <dbReference type="ChEBI" id="CHEBI:58855"/>
        <dbReference type="ChEBI" id="CHEBI:65296"/>
        <dbReference type="EC" id="1.4.3.4"/>
    </reaction>
</comment>
<dbReference type="PRINTS" id="PR00757">
    <property type="entry name" value="AMINEOXDASEF"/>
</dbReference>
<dbReference type="Gene3D" id="1.10.405.10">
    <property type="entry name" value="Guanine Nucleotide Dissociation Inhibitor, domain 1"/>
    <property type="match status" value="1"/>
</dbReference>
<evidence type="ECO:0000256" key="1">
    <source>
        <dbReference type="ARBA" id="ARBA00001974"/>
    </source>
</evidence>
<feature type="domain" description="Amine oxidase" evidence="7">
    <location>
        <begin position="36"/>
        <end position="479"/>
    </location>
</feature>
<reference evidence="8 9" key="1">
    <citation type="journal article" date="2012" name="BMC Genomics">
        <title>Tools to kill: Genome of one of the most destructive plant pathogenic fungi Macrophomina phaseolina.</title>
        <authorList>
            <person name="Islam M.S."/>
            <person name="Haque M.S."/>
            <person name="Islam M.M."/>
            <person name="Emdad E.M."/>
            <person name="Halim A."/>
            <person name="Hossen Q.M.M."/>
            <person name="Hossain M.Z."/>
            <person name="Ahmed B."/>
            <person name="Rahim S."/>
            <person name="Rahman M.S."/>
            <person name="Alam M.M."/>
            <person name="Hou S."/>
            <person name="Wan X."/>
            <person name="Saito J.A."/>
            <person name="Alam M."/>
        </authorList>
    </citation>
    <scope>NUCLEOTIDE SEQUENCE [LARGE SCALE GENOMIC DNA]</scope>
    <source>
        <strain evidence="8 9">MS6</strain>
    </source>
</reference>
<evidence type="ECO:0000256" key="5">
    <source>
        <dbReference type="PIRSR" id="PIRSR601613-1"/>
    </source>
</evidence>
<gene>
    <name evidence="8" type="ORF">MPH_08763</name>
</gene>
<dbReference type="Gene3D" id="3.90.660.10">
    <property type="match status" value="1"/>
</dbReference>
<dbReference type="AlphaFoldDB" id="K2QW90"/>
<feature type="binding site" evidence="5">
    <location>
        <position position="266"/>
    </location>
    <ligand>
        <name>FAD</name>
        <dbReference type="ChEBI" id="CHEBI:57692"/>
    </ligand>
</feature>
<feature type="binding site" evidence="5">
    <location>
        <position position="455"/>
    </location>
    <ligand>
        <name>FAD</name>
        <dbReference type="ChEBI" id="CHEBI:57692"/>
    </ligand>
</feature>
<evidence type="ECO:0000313" key="9">
    <source>
        <dbReference type="Proteomes" id="UP000007129"/>
    </source>
</evidence>
<keyword evidence="6" id="KW-0285">Flavoprotein</keyword>
<dbReference type="VEuPathDB" id="FungiDB:MPH_08763"/>
<comment type="caution">
    <text evidence="8">The sequence shown here is derived from an EMBL/GenBank/DDBJ whole genome shotgun (WGS) entry which is preliminary data.</text>
</comment>
<dbReference type="PANTHER" id="PTHR43563">
    <property type="entry name" value="AMINE OXIDASE"/>
    <property type="match status" value="1"/>
</dbReference>
<dbReference type="OrthoDB" id="5046242at2759"/>
<evidence type="ECO:0000256" key="3">
    <source>
        <dbReference type="ARBA" id="ARBA00023002"/>
    </source>
</evidence>
<protein>
    <recommendedName>
        <fullName evidence="6">Amine oxidase</fullName>
        <ecNumber evidence="6">1.4.3.-</ecNumber>
    </recommendedName>
</protein>
<comment type="cofactor">
    <cofactor evidence="1 6">
        <name>FAD</name>
        <dbReference type="ChEBI" id="CHEBI:57692"/>
    </cofactor>
</comment>
<evidence type="ECO:0000259" key="7">
    <source>
        <dbReference type="Pfam" id="PF01593"/>
    </source>
</evidence>
<dbReference type="eggNOG" id="KOG0029">
    <property type="taxonomic scope" value="Eukaryota"/>
</dbReference>
<dbReference type="InterPro" id="IPR050703">
    <property type="entry name" value="Flavin_MAO"/>
</dbReference>
<dbReference type="InterPro" id="IPR036188">
    <property type="entry name" value="FAD/NAD-bd_sf"/>
</dbReference>
<accession>K2QW90</accession>
<dbReference type="GO" id="GO:0097621">
    <property type="term" value="F:monoamine oxidase activity"/>
    <property type="evidence" value="ECO:0007669"/>
    <property type="project" value="UniProtKB-EC"/>
</dbReference>
<feature type="binding site" evidence="5">
    <location>
        <position position="372"/>
    </location>
    <ligand>
        <name>substrate</name>
    </ligand>
</feature>
<dbReference type="STRING" id="1126212.K2QW90"/>
<dbReference type="InterPro" id="IPR001613">
    <property type="entry name" value="Flavin_amine_oxidase"/>
</dbReference>
<dbReference type="PANTHER" id="PTHR43563:SF14">
    <property type="entry name" value="AMINE OXIDASE"/>
    <property type="match status" value="1"/>
</dbReference>
<dbReference type="SUPFAM" id="SSF51905">
    <property type="entry name" value="FAD/NAD(P)-binding domain"/>
    <property type="match status" value="1"/>
</dbReference>
<evidence type="ECO:0000256" key="6">
    <source>
        <dbReference type="RuleBase" id="RU362067"/>
    </source>
</evidence>
<comment type="similarity">
    <text evidence="2 6">Belongs to the flavin monoamine oxidase family.</text>
</comment>
<keyword evidence="6" id="KW-0274">FAD</keyword>
<dbReference type="EC" id="1.4.3.-" evidence="6"/>
<sequence length="482" mass="51399">MILSRYYAAATAVAAPVLCLAYPDQTVDVAIIGAGLSGLSTAKDLVAAGKSVVILEARDRVGGRILNAHLSNGGITEIGAQFVGPTQDRVLKLADDLRLPTFKAYDTGNTTLWRNNAGSTFDSALTGSIPPLDGTSLAEAAAALQKLNTFASQLDVNAPWEHPNATEWDSETFETWIDREVSLSGPRALFSLATTSIFSTQPRELSLLYVLAYTAAAGNATTKGTFERLIGVAGAAQESRIVGGTQLLAIKLAERFQGRVVLNAPVRRIEQTGSIYTITADNTAKVTAKHVVVAMSPPLASRITYSPPLPASRDQLTQRMPMGAIGKAIAIYATPFWRAAGLNGQVNSDSGVVRATFDNSPPNGTFGAIMGFLEADEARMVDAWSEDEIKAAVVKDYVRYFGPAAANVTQWVIQRWDREEFSRGGPVAYAPPGVLTQYGPALRQPVGNIHFAGTETSPYWTGYMDGAVRSGERAAKEILVSV</sequence>
<dbReference type="EMBL" id="AHHD01000375">
    <property type="protein sequence ID" value="EKG14021.1"/>
    <property type="molecule type" value="Genomic_DNA"/>
</dbReference>
<dbReference type="Gene3D" id="3.50.50.60">
    <property type="entry name" value="FAD/NAD(P)-binding domain"/>
    <property type="match status" value="1"/>
</dbReference>
<dbReference type="SUPFAM" id="SSF54373">
    <property type="entry name" value="FAD-linked reductases, C-terminal domain"/>
    <property type="match status" value="1"/>
</dbReference>
<name>K2QW90_MACPH</name>
<feature type="binding site" evidence="5">
    <location>
        <position position="37"/>
    </location>
    <ligand>
        <name>FAD</name>
        <dbReference type="ChEBI" id="CHEBI:57692"/>
    </ligand>
</feature>
<dbReference type="Proteomes" id="UP000007129">
    <property type="component" value="Unassembled WGS sequence"/>
</dbReference>
<evidence type="ECO:0000256" key="4">
    <source>
        <dbReference type="ARBA" id="ARBA00048448"/>
    </source>
</evidence>
<dbReference type="InParanoid" id="K2QW90"/>
<evidence type="ECO:0000256" key="2">
    <source>
        <dbReference type="ARBA" id="ARBA00005995"/>
    </source>
</evidence>
<proteinExistence type="inferred from homology"/>
<dbReference type="HOGENOM" id="CLU_004498_0_4_1"/>
<feature type="binding site" evidence="5">
    <location>
        <begin position="56"/>
        <end position="57"/>
    </location>
    <ligand>
        <name>FAD</name>
        <dbReference type="ChEBI" id="CHEBI:57692"/>
    </ligand>
</feature>
<keyword evidence="3 6" id="KW-0560">Oxidoreductase</keyword>
<dbReference type="InterPro" id="IPR002937">
    <property type="entry name" value="Amino_oxidase"/>
</dbReference>